<gene>
    <name evidence="3" type="ORF">Thi970DRAFT_04770</name>
</gene>
<comment type="function">
    <text evidence="2">Antitoxin component of a type II toxin-antitoxin (TA) system.</text>
</comment>
<dbReference type="OrthoDB" id="9802003at2"/>
<dbReference type="Pfam" id="PF02604">
    <property type="entry name" value="PhdYeFM_antitox"/>
    <property type="match status" value="1"/>
</dbReference>
<dbReference type="STRING" id="631362.Thi970DRAFT_04770"/>
<evidence type="ECO:0000256" key="1">
    <source>
        <dbReference type="ARBA" id="ARBA00009981"/>
    </source>
</evidence>
<evidence type="ECO:0000313" key="4">
    <source>
        <dbReference type="Proteomes" id="UP000002964"/>
    </source>
</evidence>
<sequence>MQFYTLQQASADLGNLIASAVSDHEEAAIVSDRGSVILIPQEKYDAMQETLRLLMDQRSLNALLMGQAQREAGHRIDFPAVEQVFHDLPDLHS</sequence>
<dbReference type="AlphaFoldDB" id="H8Z3T3"/>
<dbReference type="Gene3D" id="3.40.1620.10">
    <property type="entry name" value="YefM-like domain"/>
    <property type="match status" value="1"/>
</dbReference>
<dbReference type="NCBIfam" id="TIGR01552">
    <property type="entry name" value="phd_fam"/>
    <property type="match status" value="1"/>
</dbReference>
<dbReference type="InterPro" id="IPR036165">
    <property type="entry name" value="YefM-like_sf"/>
</dbReference>
<reference evidence="3 4" key="2">
    <citation type="submission" date="2011-11" db="EMBL/GenBank/DDBJ databases">
        <authorList>
            <consortium name="US DOE Joint Genome Institute"/>
            <person name="Lucas S."/>
            <person name="Han J."/>
            <person name="Lapidus A."/>
            <person name="Cheng J.-F."/>
            <person name="Goodwin L."/>
            <person name="Pitluck S."/>
            <person name="Peters L."/>
            <person name="Ovchinnikova G."/>
            <person name="Zhang X."/>
            <person name="Detter J.C."/>
            <person name="Han C."/>
            <person name="Tapia R."/>
            <person name="Land M."/>
            <person name="Hauser L."/>
            <person name="Kyrpides N."/>
            <person name="Ivanova N."/>
            <person name="Pagani I."/>
            <person name="Vogl K."/>
            <person name="Liu Z."/>
            <person name="Overmann J."/>
            <person name="Frigaard N.-U."/>
            <person name="Bryant D."/>
            <person name="Woyke T."/>
        </authorList>
    </citation>
    <scope>NUCLEOTIDE SEQUENCE [LARGE SCALE GENOMIC DNA]</scope>
    <source>
        <strain evidence="3 4">970</strain>
    </source>
</reference>
<evidence type="ECO:0000256" key="2">
    <source>
        <dbReference type="RuleBase" id="RU362080"/>
    </source>
</evidence>
<dbReference type="EMBL" id="JH603170">
    <property type="protein sequence ID" value="EIC21085.1"/>
    <property type="molecule type" value="Genomic_DNA"/>
</dbReference>
<keyword evidence="4" id="KW-1185">Reference proteome</keyword>
<organism evidence="3 4">
    <name type="scientific">Thiorhodovibrio frisius</name>
    <dbReference type="NCBI Taxonomy" id="631362"/>
    <lineage>
        <taxon>Bacteria</taxon>
        <taxon>Pseudomonadati</taxon>
        <taxon>Pseudomonadota</taxon>
        <taxon>Gammaproteobacteria</taxon>
        <taxon>Chromatiales</taxon>
        <taxon>Chromatiaceae</taxon>
        <taxon>Thiorhodovibrio</taxon>
    </lineage>
</organism>
<evidence type="ECO:0000313" key="3">
    <source>
        <dbReference type="EMBL" id="EIC21085.1"/>
    </source>
</evidence>
<dbReference type="RefSeq" id="WP_009151488.1">
    <property type="nucleotide sequence ID" value="NZ_CP121471.1"/>
</dbReference>
<name>H8Z3T3_9GAMM</name>
<protein>
    <recommendedName>
        <fullName evidence="2">Antitoxin</fullName>
    </recommendedName>
</protein>
<comment type="similarity">
    <text evidence="1 2">Belongs to the phD/YefM antitoxin family.</text>
</comment>
<proteinExistence type="inferred from homology"/>
<reference evidence="4" key="1">
    <citation type="submission" date="2011-06" db="EMBL/GenBank/DDBJ databases">
        <authorList>
            <consortium name="US DOE Joint Genome Institute (JGI-PGF)"/>
            <person name="Lucas S."/>
            <person name="Han J."/>
            <person name="Lapidus A."/>
            <person name="Cheng J.-F."/>
            <person name="Goodwin L."/>
            <person name="Pitluck S."/>
            <person name="Peters L."/>
            <person name="Land M.L."/>
            <person name="Hauser L."/>
            <person name="Vogl K."/>
            <person name="Liu Z."/>
            <person name="Overmann J."/>
            <person name="Frigaard N.-U."/>
            <person name="Bryant D.A."/>
            <person name="Woyke T.J."/>
        </authorList>
    </citation>
    <scope>NUCLEOTIDE SEQUENCE [LARGE SCALE GENOMIC DNA]</scope>
    <source>
        <strain evidence="4">970</strain>
    </source>
</reference>
<dbReference type="HOGENOM" id="CLU_2398661_0_0_6"/>
<dbReference type="SUPFAM" id="SSF143120">
    <property type="entry name" value="YefM-like"/>
    <property type="match status" value="1"/>
</dbReference>
<dbReference type="Proteomes" id="UP000002964">
    <property type="component" value="Unassembled WGS sequence"/>
</dbReference>
<dbReference type="InterPro" id="IPR006442">
    <property type="entry name" value="Antitoxin_Phd/YefM"/>
</dbReference>
<accession>H8Z3T3</accession>